<evidence type="ECO:0000256" key="2">
    <source>
        <dbReference type="ARBA" id="ARBA00007543"/>
    </source>
</evidence>
<keyword evidence="6 7" id="KW-0472">Membrane</keyword>
<organism evidence="8 9">
    <name type="scientific">Pseudomonas luteola</name>
    <dbReference type="NCBI Taxonomy" id="47886"/>
    <lineage>
        <taxon>Bacteria</taxon>
        <taxon>Pseudomonadati</taxon>
        <taxon>Pseudomonadota</taxon>
        <taxon>Gammaproteobacteria</taxon>
        <taxon>Pseudomonadales</taxon>
        <taxon>Pseudomonadaceae</taxon>
        <taxon>Pseudomonas</taxon>
    </lineage>
</organism>
<dbReference type="GO" id="GO:0016682">
    <property type="term" value="F:oxidoreductase activity, acting on diphenols and related substances as donors, oxygen as acceptor"/>
    <property type="evidence" value="ECO:0007669"/>
    <property type="project" value="TreeGrafter"/>
</dbReference>
<dbReference type="InterPro" id="IPR003317">
    <property type="entry name" value="Cyt-d_oxidase_su2"/>
</dbReference>
<feature type="transmembrane region" description="Helical" evidence="7">
    <location>
        <begin position="7"/>
        <end position="26"/>
    </location>
</feature>
<protein>
    <submittedName>
        <fullName evidence="8">Cytochrome D oxidase subunit B</fullName>
        <ecNumber evidence="8">1.10.3.-</ecNumber>
    </submittedName>
</protein>
<evidence type="ECO:0000256" key="3">
    <source>
        <dbReference type="ARBA" id="ARBA00022475"/>
    </source>
</evidence>
<feature type="transmembrane region" description="Helical" evidence="7">
    <location>
        <begin position="259"/>
        <end position="282"/>
    </location>
</feature>
<name>A0A2X2C497_PSELU</name>
<evidence type="ECO:0000256" key="5">
    <source>
        <dbReference type="ARBA" id="ARBA00022989"/>
    </source>
</evidence>
<proteinExistence type="inferred from homology"/>
<dbReference type="PANTHER" id="PTHR43141">
    <property type="entry name" value="CYTOCHROME BD2 SUBUNIT II"/>
    <property type="match status" value="1"/>
</dbReference>
<gene>
    <name evidence="8" type="primary">cydB_1</name>
    <name evidence="8" type="ORF">NCTC11842_00519</name>
</gene>
<dbReference type="Proteomes" id="UP000250443">
    <property type="component" value="Unassembled WGS sequence"/>
</dbReference>
<dbReference type="GO" id="GO:0005886">
    <property type="term" value="C:plasma membrane"/>
    <property type="evidence" value="ECO:0007669"/>
    <property type="project" value="UniProtKB-SubCell"/>
</dbReference>
<dbReference type="NCBIfam" id="TIGR00203">
    <property type="entry name" value="cydB"/>
    <property type="match status" value="1"/>
</dbReference>
<dbReference type="EMBL" id="UAUF01000004">
    <property type="protein sequence ID" value="SPZ01731.1"/>
    <property type="molecule type" value="Genomic_DNA"/>
</dbReference>
<dbReference type="RefSeq" id="WP_112297520.1">
    <property type="nucleotide sequence ID" value="NZ_UAUF01000004.1"/>
</dbReference>
<feature type="transmembrane region" description="Helical" evidence="7">
    <location>
        <begin position="121"/>
        <end position="142"/>
    </location>
</feature>
<keyword evidence="5 7" id="KW-1133">Transmembrane helix</keyword>
<keyword evidence="4 7" id="KW-0812">Transmembrane</keyword>
<dbReference type="Pfam" id="PF02322">
    <property type="entry name" value="Cyt_bd_oxida_II"/>
    <property type="match status" value="1"/>
</dbReference>
<accession>A0A2X2C497</accession>
<feature type="transmembrane region" description="Helical" evidence="7">
    <location>
        <begin position="162"/>
        <end position="185"/>
    </location>
</feature>
<dbReference type="EC" id="1.10.3.-" evidence="8"/>
<dbReference type="GO" id="GO:0070069">
    <property type="term" value="C:cytochrome complex"/>
    <property type="evidence" value="ECO:0007669"/>
    <property type="project" value="TreeGrafter"/>
</dbReference>
<keyword evidence="8" id="KW-0560">Oxidoreductase</keyword>
<evidence type="ECO:0000256" key="4">
    <source>
        <dbReference type="ARBA" id="ARBA00022692"/>
    </source>
</evidence>
<evidence type="ECO:0000256" key="7">
    <source>
        <dbReference type="SAM" id="Phobius"/>
    </source>
</evidence>
<feature type="transmembrane region" description="Helical" evidence="7">
    <location>
        <begin position="77"/>
        <end position="100"/>
    </location>
</feature>
<feature type="transmembrane region" description="Helical" evidence="7">
    <location>
        <begin position="201"/>
        <end position="221"/>
    </location>
</feature>
<dbReference type="GO" id="GO:0009055">
    <property type="term" value="F:electron transfer activity"/>
    <property type="evidence" value="ECO:0007669"/>
    <property type="project" value="TreeGrafter"/>
</dbReference>
<feature type="transmembrane region" description="Helical" evidence="7">
    <location>
        <begin position="302"/>
        <end position="325"/>
    </location>
</feature>
<comment type="similarity">
    <text evidence="2">Belongs to the cytochrome ubiquinol oxidase subunit 2 family.</text>
</comment>
<keyword evidence="3" id="KW-1003">Cell membrane</keyword>
<evidence type="ECO:0000256" key="6">
    <source>
        <dbReference type="ARBA" id="ARBA00023136"/>
    </source>
</evidence>
<sequence>MPLSDELIHLLSAGALAFSILTYVILDGTDLGVGILFAANRKARHRHVMAFSILPIWDGNETWLVLGGGGLLAMFPAAYSIFLSAMYAPIILMLLALIFRGVALEFRDRAKTERRQRLHDMAFMGGSLVASFCQGIVLGGLIQGIPHEKGQYSGNGWEWCSGFAFFCGFVLVVGYALLGACWLYWRTAADLQLRSRRQARILAPATLVLLAGIVTWTLGLNTVNEERWLEPSIGGPITLLLVGLMIVFWRAFSWTHHFLPLFAVLGWFIVAYGAMIVALYPLVIPSTLTISQASSAPLSQMLVLGGFAILIPVTLVYSTFGFWVFRGKIRPKNQVHTSDS</sequence>
<comment type="subcellular location">
    <subcellularLocation>
        <location evidence="1">Cell membrane</location>
        <topology evidence="1">Multi-pass membrane protein</topology>
    </subcellularLocation>
</comment>
<evidence type="ECO:0000313" key="8">
    <source>
        <dbReference type="EMBL" id="SPZ01731.1"/>
    </source>
</evidence>
<feature type="transmembrane region" description="Helical" evidence="7">
    <location>
        <begin position="233"/>
        <end position="252"/>
    </location>
</feature>
<evidence type="ECO:0000313" key="9">
    <source>
        <dbReference type="Proteomes" id="UP000250443"/>
    </source>
</evidence>
<dbReference type="PANTHER" id="PTHR43141:SF4">
    <property type="entry name" value="CYTOCHROME BD2 SUBUNIT II"/>
    <property type="match status" value="1"/>
</dbReference>
<dbReference type="AlphaFoldDB" id="A0A2X2C497"/>
<reference evidence="8 9" key="1">
    <citation type="submission" date="2018-06" db="EMBL/GenBank/DDBJ databases">
        <authorList>
            <consortium name="Pathogen Informatics"/>
            <person name="Doyle S."/>
        </authorList>
    </citation>
    <scope>NUCLEOTIDE SEQUENCE [LARGE SCALE GENOMIC DNA]</scope>
    <source>
        <strain evidence="8 9">NCTC11842</strain>
    </source>
</reference>
<evidence type="ECO:0000256" key="1">
    <source>
        <dbReference type="ARBA" id="ARBA00004651"/>
    </source>
</evidence>
<dbReference type="GO" id="GO:0019646">
    <property type="term" value="P:aerobic electron transport chain"/>
    <property type="evidence" value="ECO:0007669"/>
    <property type="project" value="TreeGrafter"/>
</dbReference>